<dbReference type="InterPro" id="IPR019897">
    <property type="entry name" value="RidA_CS"/>
</dbReference>
<protein>
    <submittedName>
        <fullName evidence="3">Putative translation initiation inhibitor UK114/IBM1</fullName>
    </submittedName>
</protein>
<feature type="region of interest" description="Disordered" evidence="2">
    <location>
        <begin position="188"/>
        <end position="218"/>
    </location>
</feature>
<evidence type="ECO:0000313" key="4">
    <source>
        <dbReference type="Proteomes" id="UP000011976"/>
    </source>
</evidence>
<feature type="compositionally biased region" description="Basic and acidic residues" evidence="2">
    <location>
        <begin position="190"/>
        <end position="202"/>
    </location>
</feature>
<organism evidence="3 4">
    <name type="scientific">Pseudozyma antarctica (strain T-34)</name>
    <name type="common">Yeast</name>
    <name type="synonym">Candida antarctica</name>
    <dbReference type="NCBI Taxonomy" id="1151754"/>
    <lineage>
        <taxon>Eukaryota</taxon>
        <taxon>Fungi</taxon>
        <taxon>Dikarya</taxon>
        <taxon>Basidiomycota</taxon>
        <taxon>Ustilaginomycotina</taxon>
        <taxon>Ustilaginomycetes</taxon>
        <taxon>Ustilaginales</taxon>
        <taxon>Ustilaginaceae</taxon>
        <taxon>Moesziomyces</taxon>
    </lineage>
</organism>
<dbReference type="NCBIfam" id="TIGR00004">
    <property type="entry name" value="Rid family detoxifying hydrolase"/>
    <property type="match status" value="1"/>
</dbReference>
<feature type="region of interest" description="Disordered" evidence="2">
    <location>
        <begin position="47"/>
        <end position="94"/>
    </location>
</feature>
<dbReference type="GO" id="GO:0005739">
    <property type="term" value="C:mitochondrion"/>
    <property type="evidence" value="ECO:0007669"/>
    <property type="project" value="TreeGrafter"/>
</dbReference>
<dbReference type="GO" id="GO:0005829">
    <property type="term" value="C:cytosol"/>
    <property type="evidence" value="ECO:0007669"/>
    <property type="project" value="TreeGrafter"/>
</dbReference>
<dbReference type="SUPFAM" id="SSF55298">
    <property type="entry name" value="YjgF-like"/>
    <property type="match status" value="1"/>
</dbReference>
<dbReference type="Gene3D" id="3.30.1330.40">
    <property type="entry name" value="RutC-like"/>
    <property type="match status" value="1"/>
</dbReference>
<dbReference type="InterPro" id="IPR006056">
    <property type="entry name" value="RidA"/>
</dbReference>
<dbReference type="PANTHER" id="PTHR11803:SF58">
    <property type="entry name" value="PROTEIN HMF1-RELATED"/>
    <property type="match status" value="1"/>
</dbReference>
<dbReference type="CDD" id="cd00448">
    <property type="entry name" value="YjgF_YER057c_UK114_family"/>
    <property type="match status" value="1"/>
</dbReference>
<dbReference type="PANTHER" id="PTHR11803">
    <property type="entry name" value="2-IMINOBUTANOATE/2-IMINOPROPANOATE DEAMINASE RIDA"/>
    <property type="match status" value="1"/>
</dbReference>
<proteinExistence type="inferred from homology"/>
<sequence>MDPDQLHTNTLCQLLPDPRSVIYLHPLTVASVTTASDDTWTQITARLGRSETEAGSARVQAEGCAAGRSDGQPQAAMRQRSEGGASPDGTRHPARRRMKVFRLSQASLVRTAAASAASRSRDDVAVSHPQLPRHHCCAIILTLGAAPSALGMLRRSLVPDLQTRLDRQRLPGQLGRSPTLFSKARYLSARSEDRSKQPRDRFAMASPAITQRGDHRRSRKLALAHANLGSLPRPSWSPRLSLKMVTVPVSVLGRTAGALRTSGTASYTRQALKLTPSAIARTAFARHLSISPSVAKMSSTPYKVIHTTEAPGAVAPYSQAVVHNGVAYVSGCIPFTPEMKLVEGGIEQQTEQALSNLFAVVKAAGSDPSHILKCTIFMKDMANFEKINAIYEKRFAPYKPARSAVEVSRLPKDVGVEIECIAAVKANL</sequence>
<dbReference type="InterPro" id="IPR035959">
    <property type="entry name" value="RutC-like_sf"/>
</dbReference>
<dbReference type="Pfam" id="PF01042">
    <property type="entry name" value="Ribonuc_L-PSP"/>
    <property type="match status" value="1"/>
</dbReference>
<gene>
    <name evidence="3" type="ORF">PANT_9c00046</name>
</gene>
<dbReference type="Proteomes" id="UP000011976">
    <property type="component" value="Unassembled WGS sequence"/>
</dbReference>
<dbReference type="InterPro" id="IPR006175">
    <property type="entry name" value="YjgF/YER057c/UK114"/>
</dbReference>
<accession>M9LUX7</accession>
<dbReference type="GO" id="GO:0019239">
    <property type="term" value="F:deaminase activity"/>
    <property type="evidence" value="ECO:0007669"/>
    <property type="project" value="TreeGrafter"/>
</dbReference>
<dbReference type="EMBL" id="DF196775">
    <property type="protein sequence ID" value="GAC73289.1"/>
    <property type="molecule type" value="Genomic_DNA"/>
</dbReference>
<dbReference type="AlphaFoldDB" id="M9LUX7"/>
<name>M9LUX7_PSEA3</name>
<reference evidence="4" key="1">
    <citation type="journal article" date="2013" name="Genome Announc.">
        <title>Genome sequence of the basidiomycetous yeast Pseudozyma antarctica T-34, a producer of the glycolipid biosurfactants mannosylerythritol lipids.</title>
        <authorList>
            <person name="Morita T."/>
            <person name="Koike H."/>
            <person name="Koyama Y."/>
            <person name="Hagiwara H."/>
            <person name="Ito E."/>
            <person name="Fukuoka T."/>
            <person name="Imura T."/>
            <person name="Machida M."/>
            <person name="Kitamoto D."/>
        </authorList>
    </citation>
    <scope>NUCLEOTIDE SEQUENCE [LARGE SCALE GENOMIC DNA]</scope>
    <source>
        <strain evidence="4">T-34</strain>
    </source>
</reference>
<dbReference type="FunFam" id="3.30.1330.40:FF:000001">
    <property type="entry name" value="L-PSP family endoribonuclease"/>
    <property type="match status" value="1"/>
</dbReference>
<dbReference type="STRING" id="1151754.M9LUX7"/>
<dbReference type="OrthoDB" id="309640at2759"/>
<evidence type="ECO:0000313" key="3">
    <source>
        <dbReference type="EMBL" id="GAC73289.1"/>
    </source>
</evidence>
<dbReference type="PROSITE" id="PS01094">
    <property type="entry name" value="UPF0076"/>
    <property type="match status" value="1"/>
</dbReference>
<comment type="similarity">
    <text evidence="1">Belongs to the RutC family.</text>
</comment>
<evidence type="ECO:0000256" key="2">
    <source>
        <dbReference type="SAM" id="MobiDB-lite"/>
    </source>
</evidence>
<evidence type="ECO:0000256" key="1">
    <source>
        <dbReference type="ARBA" id="ARBA00010552"/>
    </source>
</evidence>